<evidence type="ECO:0000256" key="5">
    <source>
        <dbReference type="ARBA" id="ARBA00023004"/>
    </source>
</evidence>
<reference evidence="9 10" key="1">
    <citation type="submission" date="2024-07" db="EMBL/GenBank/DDBJ databases">
        <authorList>
            <person name="Li M."/>
        </authorList>
    </citation>
    <scope>NUCLEOTIDE SEQUENCE [LARGE SCALE GENOMIC DNA]</scope>
    <source>
        <strain evidence="9 10">25A3E</strain>
    </source>
</reference>
<evidence type="ECO:0000256" key="6">
    <source>
        <dbReference type="PROSITE-ProRule" id="PRU00433"/>
    </source>
</evidence>
<dbReference type="PANTHER" id="PTHR40942">
    <property type="match status" value="1"/>
</dbReference>
<sequence length="111" mass="11593">MFRWAASGALVAALLLVGCGPGPEQAELRLGQQVWDRTCRVCHLNGLAGAPAKGNRVAWAPRIDQGLAVLVEHALQGFSGAQGSMPARGGNPQLSDEQVAAAVKYMVSQSQ</sequence>
<dbReference type="InterPro" id="IPR002323">
    <property type="entry name" value="Cyt_CIE"/>
</dbReference>
<dbReference type="Pfam" id="PF13442">
    <property type="entry name" value="Cytochrome_CBB3"/>
    <property type="match status" value="1"/>
</dbReference>
<keyword evidence="1" id="KW-0813">Transport</keyword>
<dbReference type="Proteomes" id="UP001560296">
    <property type="component" value="Unassembled WGS sequence"/>
</dbReference>
<protein>
    <submittedName>
        <fullName evidence="9">Cytochrome c5 family protein</fullName>
    </submittedName>
</protein>
<comment type="caution">
    <text evidence="9">The sequence shown here is derived from an EMBL/GenBank/DDBJ whole genome shotgun (WGS) entry which is preliminary data.</text>
</comment>
<evidence type="ECO:0000256" key="1">
    <source>
        <dbReference type="ARBA" id="ARBA00022448"/>
    </source>
</evidence>
<evidence type="ECO:0000313" key="10">
    <source>
        <dbReference type="Proteomes" id="UP001560296"/>
    </source>
</evidence>
<evidence type="ECO:0000256" key="4">
    <source>
        <dbReference type="ARBA" id="ARBA00022982"/>
    </source>
</evidence>
<keyword evidence="4" id="KW-0249">Electron transport</keyword>
<accession>A0ABV3YQR9</accession>
<dbReference type="SUPFAM" id="SSF46626">
    <property type="entry name" value="Cytochrome c"/>
    <property type="match status" value="1"/>
</dbReference>
<keyword evidence="3 6" id="KW-0479">Metal-binding</keyword>
<proteinExistence type="predicted"/>
<dbReference type="PANTHER" id="PTHR40942:SF4">
    <property type="entry name" value="CYTOCHROME C5"/>
    <property type="match status" value="1"/>
</dbReference>
<evidence type="ECO:0000256" key="2">
    <source>
        <dbReference type="ARBA" id="ARBA00022617"/>
    </source>
</evidence>
<dbReference type="RefSeq" id="WP_369286495.1">
    <property type="nucleotide sequence ID" value="NZ_JBFTEG010000003.1"/>
</dbReference>
<feature type="signal peptide" evidence="7">
    <location>
        <begin position="1"/>
        <end position="26"/>
    </location>
</feature>
<dbReference type="PROSITE" id="PS51007">
    <property type="entry name" value="CYTC"/>
    <property type="match status" value="1"/>
</dbReference>
<dbReference type="PROSITE" id="PS51257">
    <property type="entry name" value="PROKAR_LIPOPROTEIN"/>
    <property type="match status" value="1"/>
</dbReference>
<organism evidence="9 10">
    <name type="scientific">Pseudomonas zhanjiangensis</name>
    <dbReference type="NCBI Taxonomy" id="3239015"/>
    <lineage>
        <taxon>Bacteria</taxon>
        <taxon>Pseudomonadati</taxon>
        <taxon>Pseudomonadota</taxon>
        <taxon>Gammaproteobacteria</taxon>
        <taxon>Pseudomonadales</taxon>
        <taxon>Pseudomonadaceae</taxon>
        <taxon>Pseudomonas</taxon>
    </lineage>
</organism>
<evidence type="ECO:0000313" key="9">
    <source>
        <dbReference type="EMBL" id="MEX6501519.1"/>
    </source>
</evidence>
<evidence type="ECO:0000259" key="8">
    <source>
        <dbReference type="PROSITE" id="PS51007"/>
    </source>
</evidence>
<dbReference type="PRINTS" id="PR00607">
    <property type="entry name" value="CYTCHROMECIE"/>
</dbReference>
<dbReference type="InterPro" id="IPR036909">
    <property type="entry name" value="Cyt_c-like_dom_sf"/>
</dbReference>
<keyword evidence="2 6" id="KW-0349">Heme</keyword>
<evidence type="ECO:0000256" key="7">
    <source>
        <dbReference type="SAM" id="SignalP"/>
    </source>
</evidence>
<feature type="chain" id="PRO_5046397086" evidence="7">
    <location>
        <begin position="27"/>
        <end position="111"/>
    </location>
</feature>
<name>A0ABV3YQR9_9PSED</name>
<keyword evidence="5 6" id="KW-0408">Iron</keyword>
<dbReference type="InterPro" id="IPR009056">
    <property type="entry name" value="Cyt_c-like_dom"/>
</dbReference>
<dbReference type="Gene3D" id="1.10.760.10">
    <property type="entry name" value="Cytochrome c-like domain"/>
    <property type="match status" value="1"/>
</dbReference>
<evidence type="ECO:0000256" key="3">
    <source>
        <dbReference type="ARBA" id="ARBA00022723"/>
    </source>
</evidence>
<feature type="domain" description="Cytochrome c" evidence="8">
    <location>
        <begin position="26"/>
        <end position="110"/>
    </location>
</feature>
<keyword evidence="10" id="KW-1185">Reference proteome</keyword>
<dbReference type="EMBL" id="JBFTEG010000003">
    <property type="protein sequence ID" value="MEX6501519.1"/>
    <property type="molecule type" value="Genomic_DNA"/>
</dbReference>
<keyword evidence="7" id="KW-0732">Signal</keyword>
<gene>
    <name evidence="9" type="ORF">AB5S05_05540</name>
</gene>